<dbReference type="PANTHER" id="PTHR34825">
    <property type="entry name" value="CONSERVED PROTEIN, WITH A WEAK D-GALACTARATE DEHYDRATASE/ALTRONATE HYDROLASE DOMAIN"/>
    <property type="match status" value="1"/>
</dbReference>
<comment type="caution">
    <text evidence="2">The sequence shown here is derived from an EMBL/GenBank/DDBJ whole genome shotgun (WGS) entry which is preliminary data.</text>
</comment>
<dbReference type="SUPFAM" id="SSF52540">
    <property type="entry name" value="P-loop containing nucleoside triphosphate hydrolases"/>
    <property type="match status" value="1"/>
</dbReference>
<keyword evidence="3" id="KW-1185">Reference proteome</keyword>
<feature type="domain" description="AAA-ATPase-like" evidence="1">
    <location>
        <begin position="5"/>
        <end position="228"/>
    </location>
</feature>
<dbReference type="GeneID" id="97609130"/>
<evidence type="ECO:0000313" key="2">
    <source>
        <dbReference type="EMBL" id="PWR72904.1"/>
    </source>
</evidence>
<name>A0A2V2MXP6_9EURY</name>
<dbReference type="InterPro" id="IPR027417">
    <property type="entry name" value="P-loop_NTPase"/>
</dbReference>
<gene>
    <name evidence="2" type="ORF">DLD82_11580</name>
</gene>
<dbReference type="InterPro" id="IPR018631">
    <property type="entry name" value="AAA-ATPase-like_dom"/>
</dbReference>
<dbReference type="RefSeq" id="WP_109941288.1">
    <property type="nucleotide sequence ID" value="NZ_CP176366.1"/>
</dbReference>
<dbReference type="Gene3D" id="3.40.50.300">
    <property type="entry name" value="P-loop containing nucleotide triphosphate hydrolases"/>
    <property type="match status" value="1"/>
</dbReference>
<dbReference type="AlphaFoldDB" id="A0A2V2MXP6"/>
<organism evidence="2 3">
    <name type="scientific">Methanospirillum stamsii</name>
    <dbReference type="NCBI Taxonomy" id="1277351"/>
    <lineage>
        <taxon>Archaea</taxon>
        <taxon>Methanobacteriati</taxon>
        <taxon>Methanobacteriota</taxon>
        <taxon>Stenosarchaea group</taxon>
        <taxon>Methanomicrobia</taxon>
        <taxon>Methanomicrobiales</taxon>
        <taxon>Methanospirillaceae</taxon>
        <taxon>Methanospirillum</taxon>
    </lineage>
</organism>
<dbReference type="InterPro" id="IPR012547">
    <property type="entry name" value="PDDEXK_9"/>
</dbReference>
<protein>
    <submittedName>
        <fullName evidence="2">AAA family ATPase</fullName>
    </submittedName>
</protein>
<dbReference type="Pfam" id="PF08011">
    <property type="entry name" value="PDDEXK_9"/>
    <property type="match status" value="1"/>
</dbReference>
<proteinExistence type="predicted"/>
<dbReference type="Pfam" id="PF09820">
    <property type="entry name" value="AAA-ATPase_like"/>
    <property type="match status" value="1"/>
</dbReference>
<evidence type="ECO:0000259" key="1">
    <source>
        <dbReference type="Pfam" id="PF09820"/>
    </source>
</evidence>
<sequence length="570" mass="65752">MPQFRIGTDDFKELIDEGGYFVDKTLLIREIIEGSKVTLLPRPRRFGKTLNMTMLRYFFEKTEISNAYLFEGLEIAKYPEYMKHQGQYPVIYLSLKDFKRASFESFLQAVQIEISRLFQTFSHIQSILDNGRKERFLRICREEGDIDDYYSSLKELILYCYQYYQKPVIVIIDEYDAPMIEAWTNGYYDKISQFMRFWLGGSLKPDNALALYRAVVTGILRVAKESIFSELNNLKVCTTLQQNNLASMFGFTEEDINKILHDFQITEHGLLIREWYNGYLFGSNTIYNPWSVTTYIDNLPDEPGPHWLNTSSNLLIYEELEAGGPEIKRDLEHLLSGQDLRYPLSETITFKDIGISPSNIWSFLYFSGYLCADDPQPDIRGRSAYRLSIPNKEISFAYETFIERIYPGKPGGLDALMDWFIHSNPVIELEKLLQDLALQLVSMYDLAKLPEAVFHAFVLGLLANLRYVYEIRSNPESGYGRADIIMVPKSPKYPTAYVIEFKSISQKKDLIRSCSSALAQIRERGYPVVVHNVGIPLEQIRSLAIILQGKQVMVGEEGVGENRKGLGFCR</sequence>
<dbReference type="EMBL" id="QGMZ01000024">
    <property type="protein sequence ID" value="PWR72904.1"/>
    <property type="molecule type" value="Genomic_DNA"/>
</dbReference>
<accession>A0A2V2MXP6</accession>
<reference evidence="2 3" key="1">
    <citation type="submission" date="2018-05" db="EMBL/GenBank/DDBJ databases">
        <title>Draft genome of Methanospirillum stamsii Pt1.</title>
        <authorList>
            <person name="Dueholm M.S."/>
            <person name="Nielsen P.H."/>
            <person name="Bakmann L.F."/>
            <person name="Otzen D.E."/>
        </authorList>
    </citation>
    <scope>NUCLEOTIDE SEQUENCE [LARGE SCALE GENOMIC DNA]</scope>
    <source>
        <strain evidence="2 3">Pt1</strain>
    </source>
</reference>
<dbReference type="PANTHER" id="PTHR34825:SF1">
    <property type="entry name" value="AAA-ATPASE-LIKE DOMAIN-CONTAINING PROTEIN"/>
    <property type="match status" value="1"/>
</dbReference>
<dbReference type="OrthoDB" id="74831at2157"/>
<dbReference type="Proteomes" id="UP000245934">
    <property type="component" value="Unassembled WGS sequence"/>
</dbReference>
<evidence type="ECO:0000313" key="3">
    <source>
        <dbReference type="Proteomes" id="UP000245934"/>
    </source>
</evidence>